<keyword evidence="1" id="KW-0812">Transmembrane</keyword>
<dbReference type="AlphaFoldDB" id="A0A2K8U7M9"/>
<protein>
    <submittedName>
        <fullName evidence="2">Uncharacterized protein</fullName>
    </submittedName>
</protein>
<evidence type="ECO:0000256" key="1">
    <source>
        <dbReference type="SAM" id="Phobius"/>
    </source>
</evidence>
<name>A0A2K8U7M9_9GAMM</name>
<dbReference type="RefSeq" id="WP_100919372.1">
    <property type="nucleotide sequence ID" value="NZ_CP020370.1"/>
</dbReference>
<keyword evidence="1" id="KW-1133">Transmembrane helix</keyword>
<organism evidence="2 3">
    <name type="scientific">Candidatus Thiodictyon syntrophicum</name>
    <dbReference type="NCBI Taxonomy" id="1166950"/>
    <lineage>
        <taxon>Bacteria</taxon>
        <taxon>Pseudomonadati</taxon>
        <taxon>Pseudomonadota</taxon>
        <taxon>Gammaproteobacteria</taxon>
        <taxon>Chromatiales</taxon>
        <taxon>Chromatiaceae</taxon>
        <taxon>Thiodictyon</taxon>
    </lineage>
</organism>
<gene>
    <name evidence="2" type="ORF">THSYN_11990</name>
</gene>
<dbReference type="KEGG" id="tsy:THSYN_11990"/>
<evidence type="ECO:0000313" key="3">
    <source>
        <dbReference type="Proteomes" id="UP000232638"/>
    </source>
</evidence>
<evidence type="ECO:0000313" key="2">
    <source>
        <dbReference type="EMBL" id="AUB81608.1"/>
    </source>
</evidence>
<proteinExistence type="predicted"/>
<feature type="transmembrane region" description="Helical" evidence="1">
    <location>
        <begin position="32"/>
        <end position="57"/>
    </location>
</feature>
<dbReference type="EMBL" id="CP020370">
    <property type="protein sequence ID" value="AUB81608.1"/>
    <property type="molecule type" value="Genomic_DNA"/>
</dbReference>
<keyword evidence="3" id="KW-1185">Reference proteome</keyword>
<sequence>MRHAWMNSPSLALWGAVPATLALCYLISWQAVLLGLLLVGVLGLYLRAAAGVARLLWRRGRSRPVFQHPSSKG</sequence>
<accession>A0A2K8U7M9</accession>
<keyword evidence="1" id="KW-0472">Membrane</keyword>
<dbReference type="Proteomes" id="UP000232638">
    <property type="component" value="Chromosome"/>
</dbReference>
<reference evidence="2 3" key="1">
    <citation type="submission" date="2017-03" db="EMBL/GenBank/DDBJ databases">
        <title>Complete genome sequence of Candidatus 'Thiodictyon syntrophicum' sp. nov. strain Cad16T, a photolithoautotroph purple sulfur bacterium isolated from an alpine meromictic lake.</title>
        <authorList>
            <person name="Luedin S.M."/>
            <person name="Pothier J.F."/>
            <person name="Danza F."/>
            <person name="Storelli N."/>
            <person name="Wittwer M."/>
            <person name="Tonolla M."/>
        </authorList>
    </citation>
    <scope>NUCLEOTIDE SEQUENCE [LARGE SCALE GENOMIC DNA]</scope>
    <source>
        <strain evidence="2 3">Cad16T</strain>
    </source>
</reference>